<gene>
    <name evidence="2" type="ORF">TSAR_003048</name>
</gene>
<feature type="region of interest" description="Disordered" evidence="1">
    <location>
        <begin position="55"/>
        <end position="104"/>
    </location>
</feature>
<accession>A0A232FGW5</accession>
<dbReference type="AlphaFoldDB" id="A0A232FGW5"/>
<name>A0A232FGW5_9HYME</name>
<dbReference type="Proteomes" id="UP000215335">
    <property type="component" value="Unassembled WGS sequence"/>
</dbReference>
<dbReference type="GO" id="GO:0006384">
    <property type="term" value="P:transcription initiation at RNA polymerase III promoter"/>
    <property type="evidence" value="ECO:0007669"/>
    <property type="project" value="InterPro"/>
</dbReference>
<dbReference type="GO" id="GO:0005634">
    <property type="term" value="C:nucleus"/>
    <property type="evidence" value="ECO:0007669"/>
    <property type="project" value="InterPro"/>
</dbReference>
<dbReference type="EMBL" id="NNAY01000213">
    <property type="protein sequence ID" value="OXU29984.1"/>
    <property type="molecule type" value="Genomic_DNA"/>
</dbReference>
<dbReference type="GO" id="GO:0006366">
    <property type="term" value="P:transcription by RNA polymerase II"/>
    <property type="evidence" value="ECO:0007669"/>
    <property type="project" value="InterPro"/>
</dbReference>
<evidence type="ECO:0000256" key="1">
    <source>
        <dbReference type="SAM" id="MobiDB-lite"/>
    </source>
</evidence>
<feature type="compositionally biased region" description="Low complexity" evidence="1">
    <location>
        <begin position="55"/>
        <end position="67"/>
    </location>
</feature>
<evidence type="ECO:0000313" key="2">
    <source>
        <dbReference type="EMBL" id="OXU29984.1"/>
    </source>
</evidence>
<proteinExistence type="predicted"/>
<keyword evidence="3" id="KW-1185">Reference proteome</keyword>
<sequence>MSEKDSLEKLLIYQQDLQTEEECLKKIISKMNDQVHALQVEQLHILNAINRNTNANATTSQSSSNGNIAEMNLKKETVDPVSQELDLTIPNFQSSEEDEDDFDD</sequence>
<dbReference type="InterPro" id="IPR029138">
    <property type="entry name" value="SNAPC5"/>
</dbReference>
<protein>
    <submittedName>
        <fullName evidence="2">Uncharacterized protein</fullName>
    </submittedName>
</protein>
<evidence type="ECO:0000313" key="3">
    <source>
        <dbReference type="Proteomes" id="UP000215335"/>
    </source>
</evidence>
<organism evidence="2 3">
    <name type="scientific">Trichomalopsis sarcophagae</name>
    <dbReference type="NCBI Taxonomy" id="543379"/>
    <lineage>
        <taxon>Eukaryota</taxon>
        <taxon>Metazoa</taxon>
        <taxon>Ecdysozoa</taxon>
        <taxon>Arthropoda</taxon>
        <taxon>Hexapoda</taxon>
        <taxon>Insecta</taxon>
        <taxon>Pterygota</taxon>
        <taxon>Neoptera</taxon>
        <taxon>Endopterygota</taxon>
        <taxon>Hymenoptera</taxon>
        <taxon>Apocrita</taxon>
        <taxon>Proctotrupomorpha</taxon>
        <taxon>Chalcidoidea</taxon>
        <taxon>Pteromalidae</taxon>
        <taxon>Pteromalinae</taxon>
        <taxon>Trichomalopsis</taxon>
    </lineage>
</organism>
<dbReference type="Pfam" id="PF15497">
    <property type="entry name" value="SNAPC5"/>
    <property type="match status" value="1"/>
</dbReference>
<feature type="compositionally biased region" description="Acidic residues" evidence="1">
    <location>
        <begin position="95"/>
        <end position="104"/>
    </location>
</feature>
<comment type="caution">
    <text evidence="2">The sequence shown here is derived from an EMBL/GenBank/DDBJ whole genome shotgun (WGS) entry which is preliminary data.</text>
</comment>
<reference evidence="2 3" key="1">
    <citation type="journal article" date="2017" name="Curr. Biol.">
        <title>The Evolution of Venom by Co-option of Single-Copy Genes.</title>
        <authorList>
            <person name="Martinson E.O."/>
            <person name="Mrinalini"/>
            <person name="Kelkar Y.D."/>
            <person name="Chang C.H."/>
            <person name="Werren J.H."/>
        </authorList>
    </citation>
    <scope>NUCLEOTIDE SEQUENCE [LARGE SCALE GENOMIC DNA]</scope>
    <source>
        <strain evidence="2 3">Alberta</strain>
        <tissue evidence="2">Whole body</tissue>
    </source>
</reference>
<dbReference type="OrthoDB" id="7697860at2759"/>